<keyword evidence="4" id="KW-0479">Metal-binding</keyword>
<dbReference type="GO" id="GO:0006508">
    <property type="term" value="P:proteolysis"/>
    <property type="evidence" value="ECO:0007669"/>
    <property type="project" value="UniProtKB-KW"/>
</dbReference>
<protein>
    <recommendedName>
        <fullName evidence="9">Lysine-specific metallo-endopeptidase domain-containing protein</fullName>
    </recommendedName>
</protein>
<dbReference type="Proteomes" id="UP000663827">
    <property type="component" value="Unassembled WGS sequence"/>
</dbReference>
<evidence type="ECO:0000256" key="1">
    <source>
        <dbReference type="ARBA" id="ARBA00001947"/>
    </source>
</evidence>
<evidence type="ECO:0000256" key="2">
    <source>
        <dbReference type="ARBA" id="ARBA00010279"/>
    </source>
</evidence>
<evidence type="ECO:0000256" key="8">
    <source>
        <dbReference type="SAM" id="SignalP"/>
    </source>
</evidence>
<evidence type="ECO:0000256" key="4">
    <source>
        <dbReference type="ARBA" id="ARBA00022723"/>
    </source>
</evidence>
<dbReference type="Pfam" id="PF14521">
    <property type="entry name" value="Aspzincin_M35"/>
    <property type="match status" value="1"/>
</dbReference>
<dbReference type="PANTHER" id="PTHR37016">
    <property type="match status" value="1"/>
</dbReference>
<feature type="chain" id="PRO_5034816751" description="Lysine-specific metallo-endopeptidase domain-containing protein" evidence="8">
    <location>
        <begin position="20"/>
        <end position="352"/>
    </location>
</feature>
<dbReference type="Gene3D" id="3.40.390.10">
    <property type="entry name" value="Collagenase (Catalytic Domain)"/>
    <property type="match status" value="1"/>
</dbReference>
<reference evidence="10" key="1">
    <citation type="submission" date="2021-01" db="EMBL/GenBank/DDBJ databases">
        <authorList>
            <person name="Kaushik A."/>
        </authorList>
    </citation>
    <scope>NUCLEOTIDE SEQUENCE</scope>
    <source>
        <strain evidence="10">AG5</strain>
    </source>
</reference>
<dbReference type="InterPro" id="IPR050414">
    <property type="entry name" value="Fungal_M35_metalloproteases"/>
</dbReference>
<feature type="signal peptide" evidence="8">
    <location>
        <begin position="1"/>
        <end position="19"/>
    </location>
</feature>
<dbReference type="GO" id="GO:0046872">
    <property type="term" value="F:metal ion binding"/>
    <property type="evidence" value="ECO:0007669"/>
    <property type="project" value="UniProtKB-KW"/>
</dbReference>
<keyword evidence="3" id="KW-0645">Protease</keyword>
<comment type="caution">
    <text evidence="10">The sequence shown here is derived from an EMBL/GenBank/DDBJ whole genome shotgun (WGS) entry which is preliminary data.</text>
</comment>
<dbReference type="InterPro" id="IPR024079">
    <property type="entry name" value="MetalloPept_cat_dom_sf"/>
</dbReference>
<proteinExistence type="inferred from homology"/>
<dbReference type="EMBL" id="CAJNJQ010006350">
    <property type="protein sequence ID" value="CAE7227295.1"/>
    <property type="molecule type" value="Genomic_DNA"/>
</dbReference>
<dbReference type="SUPFAM" id="SSF55486">
    <property type="entry name" value="Metalloproteases ('zincins'), catalytic domain"/>
    <property type="match status" value="1"/>
</dbReference>
<gene>
    <name evidence="10" type="ORF">RDB_LOCUS178069</name>
</gene>
<evidence type="ECO:0000259" key="9">
    <source>
        <dbReference type="SMART" id="SM01351"/>
    </source>
</evidence>
<dbReference type="AlphaFoldDB" id="A0A8H3I2E0"/>
<feature type="domain" description="Lysine-specific metallo-endopeptidase" evidence="9">
    <location>
        <begin position="215"/>
        <end position="346"/>
    </location>
</feature>
<keyword evidence="7" id="KW-0482">Metalloprotease</keyword>
<comment type="similarity">
    <text evidence="2">Belongs to the peptidase M35 family.</text>
</comment>
<organism evidence="10 11">
    <name type="scientific">Rhizoctonia solani</name>
    <dbReference type="NCBI Taxonomy" id="456999"/>
    <lineage>
        <taxon>Eukaryota</taxon>
        <taxon>Fungi</taxon>
        <taxon>Dikarya</taxon>
        <taxon>Basidiomycota</taxon>
        <taxon>Agaricomycotina</taxon>
        <taxon>Agaricomycetes</taxon>
        <taxon>Cantharellales</taxon>
        <taxon>Ceratobasidiaceae</taxon>
        <taxon>Rhizoctonia</taxon>
    </lineage>
</organism>
<dbReference type="SMART" id="SM01351">
    <property type="entry name" value="Aspzincin_M35"/>
    <property type="match status" value="1"/>
</dbReference>
<comment type="cofactor">
    <cofactor evidence="1">
        <name>Zn(2+)</name>
        <dbReference type="ChEBI" id="CHEBI:29105"/>
    </cofactor>
</comment>
<dbReference type="InterPro" id="IPR029463">
    <property type="entry name" value="Lys_MEP"/>
</dbReference>
<dbReference type="PANTHER" id="PTHR37016:SF3">
    <property type="entry name" value="NEUTRAL PROTEASE 2-RELATED"/>
    <property type="match status" value="1"/>
</dbReference>
<name>A0A8H3I2E0_9AGAM</name>
<dbReference type="Gene3D" id="2.60.40.2970">
    <property type="match status" value="1"/>
</dbReference>
<keyword evidence="6" id="KW-0862">Zinc</keyword>
<evidence type="ECO:0000256" key="6">
    <source>
        <dbReference type="ARBA" id="ARBA00022833"/>
    </source>
</evidence>
<sequence length="352" mass="37194">MRPVFATAIASATLLCVSATSSLSLSLVAPDSVTDIENFTVTAIVKNTGTETLKLLKDPRGVLSSVRTHTFNIASERGSPHFTGMFVKYSPEAVVKKNNAASFTTLAPGQTFEITHSLAGIYNFTNTGAGDFKLDTVSNVFQYIDASGSLATIEASTESKKVGVTGKLVSTRGLPKVAARSLSKRVSYVGCSSSQQSQIASAVTAANNYVSAATSYLNGISSGTTRYTTWFGTYDSGRASTVRSHFSLIGTDASSVTYDCSTCSVDAMAYVYADEPSRIYFCGSYWSVPITGTDSKAGTIIHELSHFTVNGGTDDIAYGQTLAKNLAKSNPSQAIMNADSHEYFAENDPALA</sequence>
<evidence type="ECO:0000256" key="3">
    <source>
        <dbReference type="ARBA" id="ARBA00022670"/>
    </source>
</evidence>
<evidence type="ECO:0000313" key="10">
    <source>
        <dbReference type="EMBL" id="CAE7227295.1"/>
    </source>
</evidence>
<evidence type="ECO:0000256" key="5">
    <source>
        <dbReference type="ARBA" id="ARBA00022801"/>
    </source>
</evidence>
<evidence type="ECO:0000313" key="11">
    <source>
        <dbReference type="Proteomes" id="UP000663827"/>
    </source>
</evidence>
<evidence type="ECO:0000256" key="7">
    <source>
        <dbReference type="ARBA" id="ARBA00023049"/>
    </source>
</evidence>
<keyword evidence="8" id="KW-0732">Signal</keyword>
<dbReference type="GO" id="GO:0004222">
    <property type="term" value="F:metalloendopeptidase activity"/>
    <property type="evidence" value="ECO:0007669"/>
    <property type="project" value="InterPro"/>
</dbReference>
<accession>A0A8H3I2E0</accession>
<keyword evidence="5" id="KW-0378">Hydrolase</keyword>